<dbReference type="Gene3D" id="1.10.630.10">
    <property type="entry name" value="Cytochrome P450"/>
    <property type="match status" value="1"/>
</dbReference>
<dbReference type="PROSITE" id="PS00086">
    <property type="entry name" value="CYTOCHROME_P450"/>
    <property type="match status" value="1"/>
</dbReference>
<dbReference type="EMBL" id="KZ452007">
    <property type="protein sequence ID" value="PKA52400.1"/>
    <property type="molecule type" value="Genomic_DNA"/>
</dbReference>
<evidence type="ECO:0000313" key="9">
    <source>
        <dbReference type="EMBL" id="PKA52400.1"/>
    </source>
</evidence>
<dbReference type="SUPFAM" id="SSF48264">
    <property type="entry name" value="Cytochrome P450"/>
    <property type="match status" value="1"/>
</dbReference>
<protein>
    <submittedName>
        <fullName evidence="9">Premnaspirodiene oxygenase</fullName>
        <ecNumber evidence="9">1.14.13.-</ecNumber>
    </submittedName>
</protein>
<dbReference type="InterPro" id="IPR017972">
    <property type="entry name" value="Cyt_P450_CS"/>
</dbReference>
<keyword evidence="10" id="KW-1185">Reference proteome</keyword>
<dbReference type="InterPro" id="IPR002401">
    <property type="entry name" value="Cyt_P450_E_grp-I"/>
</dbReference>
<evidence type="ECO:0000256" key="3">
    <source>
        <dbReference type="ARBA" id="ARBA00022723"/>
    </source>
</evidence>
<dbReference type="PANTHER" id="PTHR47955:SF8">
    <property type="entry name" value="CYTOCHROME P450 71D11-LIKE"/>
    <property type="match status" value="1"/>
</dbReference>
<dbReference type="GO" id="GO:0020037">
    <property type="term" value="F:heme binding"/>
    <property type="evidence" value="ECO:0007669"/>
    <property type="project" value="InterPro"/>
</dbReference>
<name>A0A2I0AA38_9ASPA</name>
<dbReference type="GO" id="GO:0004497">
    <property type="term" value="F:monooxygenase activity"/>
    <property type="evidence" value="ECO:0007669"/>
    <property type="project" value="UniProtKB-KW"/>
</dbReference>
<evidence type="ECO:0000256" key="4">
    <source>
        <dbReference type="ARBA" id="ARBA00023002"/>
    </source>
</evidence>
<dbReference type="STRING" id="1088818.A0A2I0AA38"/>
<feature type="binding site" description="axial binding residue" evidence="7">
    <location>
        <position position="443"/>
    </location>
    <ligand>
        <name>heme</name>
        <dbReference type="ChEBI" id="CHEBI:30413"/>
    </ligand>
    <ligandPart>
        <name>Fe</name>
        <dbReference type="ChEBI" id="CHEBI:18248"/>
    </ligandPart>
</feature>
<reference evidence="9 10" key="1">
    <citation type="journal article" date="2017" name="Nature">
        <title>The Apostasia genome and the evolution of orchids.</title>
        <authorList>
            <person name="Zhang G.Q."/>
            <person name="Liu K.W."/>
            <person name="Li Z."/>
            <person name="Lohaus R."/>
            <person name="Hsiao Y.Y."/>
            <person name="Niu S.C."/>
            <person name="Wang J.Y."/>
            <person name="Lin Y.C."/>
            <person name="Xu Q."/>
            <person name="Chen L.J."/>
            <person name="Yoshida K."/>
            <person name="Fujiwara S."/>
            <person name="Wang Z.W."/>
            <person name="Zhang Y.Q."/>
            <person name="Mitsuda N."/>
            <person name="Wang M."/>
            <person name="Liu G.H."/>
            <person name="Pecoraro L."/>
            <person name="Huang H.X."/>
            <person name="Xiao X.J."/>
            <person name="Lin M."/>
            <person name="Wu X.Y."/>
            <person name="Wu W.L."/>
            <person name="Chen Y.Y."/>
            <person name="Chang S.B."/>
            <person name="Sakamoto S."/>
            <person name="Ohme-Takagi M."/>
            <person name="Yagi M."/>
            <person name="Zeng S.J."/>
            <person name="Shen C.Y."/>
            <person name="Yeh C.M."/>
            <person name="Luo Y.B."/>
            <person name="Tsai W.C."/>
            <person name="Van de Peer Y."/>
            <person name="Liu Z.J."/>
        </authorList>
    </citation>
    <scope>NUCLEOTIDE SEQUENCE [LARGE SCALE GENOMIC DNA]</scope>
    <source>
        <strain evidence="10">cv. Shenzhen</strain>
        <tissue evidence="9">Stem</tissue>
    </source>
</reference>
<dbReference type="PANTHER" id="PTHR47955">
    <property type="entry name" value="CYTOCHROME P450 FAMILY 71 PROTEIN"/>
    <property type="match status" value="1"/>
</dbReference>
<dbReference type="OrthoDB" id="765152at2759"/>
<dbReference type="GO" id="GO:0005506">
    <property type="term" value="F:iron ion binding"/>
    <property type="evidence" value="ECO:0007669"/>
    <property type="project" value="InterPro"/>
</dbReference>
<proteinExistence type="inferred from homology"/>
<sequence>MEASLLLIISLACLVITIFLVHIKHLNASSKDLPPGPWKLPIIGSMHHLLGEHPHRRLRSLAKTYGPLLHLKLGEINLIVVSSPELTCEVMKTQDVKFASRPELLVSKIISYDNSGMAFAPLGKYWLQLRKICLVNLLSPKRIKSFSSIREEEGHKLVQKLRKAEGSPVNITEMFKSVAYSTVARAAFGKECAHQHKFLMATEEIFKLTSGFSIVDLFPSVSFLGEITGLRPHMERLHRTLDSILNEIIEEHQMKASKCDINGDGSMDEDIVDALLKLTKDEELDVPLRMDNIKAVILDLFLAGTETTSTTLNWIMTELIRHPEVMRRAQLEVRTAFHGKEKVEEEDIINLHYLNQIIKEGLRFHPPGPLLVPRHVSNTVELSGYTIPSGSRVVINAWAIMRDPSYWDDPESFRPERFNDVNPKDFKGANFEYIPFGGGRRICPGITFAMSSIEHVLALLLFHFDWKLPVKGMSPVEFDVEEEFGLSLTKKNDLQLLATES</sequence>
<comment type="similarity">
    <text evidence="1 8">Belongs to the cytochrome P450 family.</text>
</comment>
<evidence type="ECO:0000256" key="8">
    <source>
        <dbReference type="RuleBase" id="RU000461"/>
    </source>
</evidence>
<keyword evidence="2 7" id="KW-0349">Heme</keyword>
<keyword evidence="5 7" id="KW-0408">Iron</keyword>
<dbReference type="InterPro" id="IPR036396">
    <property type="entry name" value="Cyt_P450_sf"/>
</dbReference>
<keyword evidence="3 7" id="KW-0479">Metal-binding</keyword>
<dbReference type="Pfam" id="PF00067">
    <property type="entry name" value="p450"/>
    <property type="match status" value="1"/>
</dbReference>
<organism evidence="9 10">
    <name type="scientific">Apostasia shenzhenica</name>
    <dbReference type="NCBI Taxonomy" id="1088818"/>
    <lineage>
        <taxon>Eukaryota</taxon>
        <taxon>Viridiplantae</taxon>
        <taxon>Streptophyta</taxon>
        <taxon>Embryophyta</taxon>
        <taxon>Tracheophyta</taxon>
        <taxon>Spermatophyta</taxon>
        <taxon>Magnoliopsida</taxon>
        <taxon>Liliopsida</taxon>
        <taxon>Asparagales</taxon>
        <taxon>Orchidaceae</taxon>
        <taxon>Apostasioideae</taxon>
        <taxon>Apostasia</taxon>
    </lineage>
</organism>
<dbReference type="FunFam" id="1.10.630.10:FF:000043">
    <property type="entry name" value="Cytochrome P450 99A2"/>
    <property type="match status" value="1"/>
</dbReference>
<evidence type="ECO:0000256" key="6">
    <source>
        <dbReference type="ARBA" id="ARBA00023033"/>
    </source>
</evidence>
<dbReference type="PRINTS" id="PR00463">
    <property type="entry name" value="EP450I"/>
</dbReference>
<dbReference type="Proteomes" id="UP000236161">
    <property type="component" value="Unassembled WGS sequence"/>
</dbReference>
<evidence type="ECO:0000313" key="10">
    <source>
        <dbReference type="Proteomes" id="UP000236161"/>
    </source>
</evidence>
<dbReference type="InterPro" id="IPR001128">
    <property type="entry name" value="Cyt_P450"/>
</dbReference>
<dbReference type="GO" id="GO:0016705">
    <property type="term" value="F:oxidoreductase activity, acting on paired donors, with incorporation or reduction of molecular oxygen"/>
    <property type="evidence" value="ECO:0007669"/>
    <property type="project" value="InterPro"/>
</dbReference>
<gene>
    <name evidence="9" type="primary">CYP71D55</name>
    <name evidence="9" type="ORF">AXF42_Ash019784</name>
</gene>
<keyword evidence="6 8" id="KW-0503">Monooxygenase</keyword>
<comment type="cofactor">
    <cofactor evidence="7">
        <name>heme</name>
        <dbReference type="ChEBI" id="CHEBI:30413"/>
    </cofactor>
</comment>
<keyword evidence="4 8" id="KW-0560">Oxidoreductase</keyword>
<evidence type="ECO:0000256" key="2">
    <source>
        <dbReference type="ARBA" id="ARBA00022617"/>
    </source>
</evidence>
<evidence type="ECO:0000256" key="1">
    <source>
        <dbReference type="ARBA" id="ARBA00010617"/>
    </source>
</evidence>
<evidence type="ECO:0000256" key="5">
    <source>
        <dbReference type="ARBA" id="ARBA00023004"/>
    </source>
</evidence>
<evidence type="ECO:0000256" key="7">
    <source>
        <dbReference type="PIRSR" id="PIRSR602401-1"/>
    </source>
</evidence>
<dbReference type="PRINTS" id="PR00385">
    <property type="entry name" value="P450"/>
</dbReference>
<dbReference type="AlphaFoldDB" id="A0A2I0AA38"/>
<accession>A0A2I0AA38</accession>
<dbReference type="EC" id="1.14.13.-" evidence="9"/>
<dbReference type="CDD" id="cd11072">
    <property type="entry name" value="CYP71-like"/>
    <property type="match status" value="1"/>
</dbReference>